<dbReference type="Proteomes" id="UP000289738">
    <property type="component" value="Chromosome A08"/>
</dbReference>
<evidence type="ECO:0000313" key="2">
    <source>
        <dbReference type="Proteomes" id="UP000289738"/>
    </source>
</evidence>
<keyword evidence="2" id="KW-1185">Reference proteome</keyword>
<gene>
    <name evidence="1" type="ORF">Ahy_A08g038160</name>
</gene>
<comment type="caution">
    <text evidence="1">The sequence shown here is derived from an EMBL/GenBank/DDBJ whole genome shotgun (WGS) entry which is preliminary data.</text>
</comment>
<proteinExistence type="predicted"/>
<organism evidence="1 2">
    <name type="scientific">Arachis hypogaea</name>
    <name type="common">Peanut</name>
    <dbReference type="NCBI Taxonomy" id="3818"/>
    <lineage>
        <taxon>Eukaryota</taxon>
        <taxon>Viridiplantae</taxon>
        <taxon>Streptophyta</taxon>
        <taxon>Embryophyta</taxon>
        <taxon>Tracheophyta</taxon>
        <taxon>Spermatophyta</taxon>
        <taxon>Magnoliopsida</taxon>
        <taxon>eudicotyledons</taxon>
        <taxon>Gunneridae</taxon>
        <taxon>Pentapetalae</taxon>
        <taxon>rosids</taxon>
        <taxon>fabids</taxon>
        <taxon>Fabales</taxon>
        <taxon>Fabaceae</taxon>
        <taxon>Papilionoideae</taxon>
        <taxon>50 kb inversion clade</taxon>
        <taxon>dalbergioids sensu lato</taxon>
        <taxon>Dalbergieae</taxon>
        <taxon>Pterocarpus clade</taxon>
        <taxon>Arachis</taxon>
    </lineage>
</organism>
<sequence>MKAYIWRRWLLFEQWWRQAPTGLGPKSGRGKFTPIAIGKSRTKSVQFVNLRHHFEIHFIEEKQKELGRWTLDSATLLKDYLFLLALGTHPLAFPTTTRNILTKLRSPTFHSVVFFGARMKIHANYRIQQFRMFIEKRRISILNCFEYLPCSTRKGPKQMSHKVMHNIGPSSHNL</sequence>
<dbReference type="AlphaFoldDB" id="A0A445BSZ3"/>
<name>A0A445BSZ3_ARAHY</name>
<accession>A0A445BSZ3</accession>
<reference evidence="1 2" key="1">
    <citation type="submission" date="2019-01" db="EMBL/GenBank/DDBJ databases">
        <title>Sequencing of cultivated peanut Arachis hypogaea provides insights into genome evolution and oil improvement.</title>
        <authorList>
            <person name="Chen X."/>
        </authorList>
    </citation>
    <scope>NUCLEOTIDE SEQUENCE [LARGE SCALE GENOMIC DNA]</scope>
    <source>
        <strain evidence="2">cv. Fuhuasheng</strain>
        <tissue evidence="1">Leaves</tissue>
    </source>
</reference>
<protein>
    <submittedName>
        <fullName evidence="1">Uncharacterized protein</fullName>
    </submittedName>
</protein>
<evidence type="ECO:0000313" key="1">
    <source>
        <dbReference type="EMBL" id="RYR41748.1"/>
    </source>
</evidence>
<dbReference type="EMBL" id="SDMP01000008">
    <property type="protein sequence ID" value="RYR41748.1"/>
    <property type="molecule type" value="Genomic_DNA"/>
</dbReference>